<dbReference type="InterPro" id="IPR052035">
    <property type="entry name" value="ZnF_BED_domain_contain"/>
</dbReference>
<accession>A0ABM4WPM8</accession>
<name>A0ABM4WPM8_COFAR</name>
<evidence type="ECO:0000256" key="5">
    <source>
        <dbReference type="ARBA" id="ARBA00023242"/>
    </source>
</evidence>
<dbReference type="PANTHER" id="PTHR46481:SF10">
    <property type="entry name" value="ZINC FINGER BED DOMAIN-CONTAINING PROTEIN 39"/>
    <property type="match status" value="1"/>
</dbReference>
<evidence type="ECO:0000313" key="6">
    <source>
        <dbReference type="Proteomes" id="UP001652660"/>
    </source>
</evidence>
<evidence type="ECO:0000256" key="3">
    <source>
        <dbReference type="ARBA" id="ARBA00022771"/>
    </source>
</evidence>
<proteinExistence type="predicted"/>
<evidence type="ECO:0000256" key="2">
    <source>
        <dbReference type="ARBA" id="ARBA00022723"/>
    </source>
</evidence>
<keyword evidence="6" id="KW-1185">Reference proteome</keyword>
<keyword evidence="5" id="KW-0539">Nucleus</keyword>
<dbReference type="SUPFAM" id="SSF53098">
    <property type="entry name" value="Ribonuclease H-like"/>
    <property type="match status" value="1"/>
</dbReference>
<keyword evidence="3" id="KW-0863">Zinc-finger</keyword>
<sequence>MVQHGLDEIADIIENIRESVEFVNRFDIKRLPCAEIAQQLQIPNKILIRDCRTRWNSAFKMLSCAIKFKEVFPRFQDREPQYDCCPSIEDWNKVEKVCNILETFWIAMHIISSNAYPTSNLFLREIFKVKTLLDSKENNEDDFI</sequence>
<comment type="subcellular location">
    <subcellularLocation>
        <location evidence="1">Nucleus</location>
    </subcellularLocation>
</comment>
<organism evidence="6 7">
    <name type="scientific">Coffea arabica</name>
    <name type="common">Arabian coffee</name>
    <dbReference type="NCBI Taxonomy" id="13443"/>
    <lineage>
        <taxon>Eukaryota</taxon>
        <taxon>Viridiplantae</taxon>
        <taxon>Streptophyta</taxon>
        <taxon>Embryophyta</taxon>
        <taxon>Tracheophyta</taxon>
        <taxon>Spermatophyta</taxon>
        <taxon>Magnoliopsida</taxon>
        <taxon>eudicotyledons</taxon>
        <taxon>Gunneridae</taxon>
        <taxon>Pentapetalae</taxon>
        <taxon>asterids</taxon>
        <taxon>lamiids</taxon>
        <taxon>Gentianales</taxon>
        <taxon>Rubiaceae</taxon>
        <taxon>Ixoroideae</taxon>
        <taxon>Gardenieae complex</taxon>
        <taxon>Bertiereae - Coffeeae clade</taxon>
        <taxon>Coffeeae</taxon>
        <taxon>Coffea</taxon>
    </lineage>
</organism>
<evidence type="ECO:0000313" key="7">
    <source>
        <dbReference type="RefSeq" id="XP_071933731.1"/>
    </source>
</evidence>
<evidence type="ECO:0000256" key="4">
    <source>
        <dbReference type="ARBA" id="ARBA00022833"/>
    </source>
</evidence>
<evidence type="ECO:0000256" key="1">
    <source>
        <dbReference type="ARBA" id="ARBA00004123"/>
    </source>
</evidence>
<keyword evidence="2" id="KW-0479">Metal-binding</keyword>
<dbReference type="InterPro" id="IPR012337">
    <property type="entry name" value="RNaseH-like_sf"/>
</dbReference>
<dbReference type="PANTHER" id="PTHR46481">
    <property type="entry name" value="ZINC FINGER BED DOMAIN-CONTAINING PROTEIN 4"/>
    <property type="match status" value="1"/>
</dbReference>
<keyword evidence="4" id="KW-0862">Zinc</keyword>
<gene>
    <name evidence="7" type="primary">LOC140036280</name>
</gene>
<dbReference type="RefSeq" id="XP_071933731.1">
    <property type="nucleotide sequence ID" value="XM_072077630.1"/>
</dbReference>
<protein>
    <submittedName>
        <fullName evidence="7">Zinc finger BED domain-containing protein RICESLEEPER 2-like</fullName>
    </submittedName>
</protein>
<dbReference type="Proteomes" id="UP001652660">
    <property type="component" value="Chromosome 2e"/>
</dbReference>
<dbReference type="GeneID" id="140036280"/>
<reference evidence="7" key="1">
    <citation type="submission" date="2025-08" db="UniProtKB">
        <authorList>
            <consortium name="RefSeq"/>
        </authorList>
    </citation>
    <scope>IDENTIFICATION</scope>
    <source>
        <tissue evidence="7">Leaves</tissue>
    </source>
</reference>